<dbReference type="RefSeq" id="WP_183621380.1">
    <property type="nucleotide sequence ID" value="NZ_CAJHAH010000012.1"/>
</dbReference>
<feature type="coiled-coil region" evidence="1">
    <location>
        <begin position="258"/>
        <end position="285"/>
    </location>
</feature>
<evidence type="ECO:0000256" key="1">
    <source>
        <dbReference type="SAM" id="Coils"/>
    </source>
</evidence>
<evidence type="ECO:0000313" key="3">
    <source>
        <dbReference type="EMBL" id="MBB3107938.1"/>
    </source>
</evidence>
<sequence>MEDTMSSYSFSPQFYQRWTCAPEPIRAAITQELKDITTLLQTETPFETFVFSTHDLDEHLDDLYDNHEAEQAIAKAIADKQAQARAAAEKERLEEQQKVQAAEEAKRKAEAKVEEETRQREEAEAAQKEPQKNEQLATDKKGSDESGSDAKTAITHANDTNKVTAPSVDNINDNADSSNDKIQIAKSLNAIKTDANNDSSNRSENKTVSEHANMISGNAISDSHIVNDKRIKDDSSIKAVNDKASAAIKLSLKDADLSKEHQELIRELEMQIDDYLSEQMMLMSENLKSWLRAEMTQNLSEDKVGTNKESQKN</sequence>
<feature type="compositionally biased region" description="Polar residues" evidence="2">
    <location>
        <begin position="155"/>
        <end position="164"/>
    </location>
</feature>
<keyword evidence="1" id="KW-0175">Coiled coil</keyword>
<proteinExistence type="predicted"/>
<accession>A0A839TFE5</accession>
<organism evidence="3 4">
    <name type="scientific">Psychrobacter luti</name>
    <dbReference type="NCBI Taxonomy" id="198481"/>
    <lineage>
        <taxon>Bacteria</taxon>
        <taxon>Pseudomonadati</taxon>
        <taxon>Pseudomonadota</taxon>
        <taxon>Gammaproteobacteria</taxon>
        <taxon>Moraxellales</taxon>
        <taxon>Moraxellaceae</taxon>
        <taxon>Psychrobacter</taxon>
    </lineage>
</organism>
<gene>
    <name evidence="3" type="ORF">FHS24_002473</name>
</gene>
<protein>
    <submittedName>
        <fullName evidence="3">Uncharacterized protein</fullName>
    </submittedName>
</protein>
<evidence type="ECO:0000256" key="2">
    <source>
        <dbReference type="SAM" id="MobiDB-lite"/>
    </source>
</evidence>
<dbReference type="EMBL" id="JACHXL010000010">
    <property type="protein sequence ID" value="MBB3107938.1"/>
    <property type="molecule type" value="Genomic_DNA"/>
</dbReference>
<keyword evidence="4" id="KW-1185">Reference proteome</keyword>
<feature type="compositionally biased region" description="Low complexity" evidence="2">
    <location>
        <begin position="167"/>
        <end position="177"/>
    </location>
</feature>
<evidence type="ECO:0000313" key="4">
    <source>
        <dbReference type="Proteomes" id="UP000588111"/>
    </source>
</evidence>
<reference evidence="3 4" key="1">
    <citation type="submission" date="2020-08" db="EMBL/GenBank/DDBJ databases">
        <title>Genomic Encyclopedia of Type Strains, Phase III (KMG-III): the genomes of soil and plant-associated and newly described type strains.</title>
        <authorList>
            <person name="Whitman W."/>
        </authorList>
    </citation>
    <scope>NUCLEOTIDE SEQUENCE [LARGE SCALE GENOMIC DNA]</scope>
    <source>
        <strain evidence="3 4">CECT 5885</strain>
    </source>
</reference>
<dbReference type="Proteomes" id="UP000588111">
    <property type="component" value="Unassembled WGS sequence"/>
</dbReference>
<feature type="region of interest" description="Disordered" evidence="2">
    <location>
        <begin position="94"/>
        <end position="177"/>
    </location>
</feature>
<feature type="compositionally biased region" description="Basic and acidic residues" evidence="2">
    <location>
        <begin position="94"/>
        <end position="144"/>
    </location>
</feature>
<name>A0A839TFE5_9GAMM</name>
<comment type="caution">
    <text evidence="3">The sequence shown here is derived from an EMBL/GenBank/DDBJ whole genome shotgun (WGS) entry which is preliminary data.</text>
</comment>
<dbReference type="AlphaFoldDB" id="A0A839TFE5"/>